<gene>
    <name evidence="2" type="ORF">FE773_05020</name>
</gene>
<feature type="coiled-coil region" evidence="1">
    <location>
        <begin position="65"/>
        <end position="148"/>
    </location>
</feature>
<evidence type="ECO:0000256" key="1">
    <source>
        <dbReference type="SAM" id="Coils"/>
    </source>
</evidence>
<dbReference type="RefSeq" id="WP_138323314.1">
    <property type="nucleotide sequence ID" value="NZ_CP040463.1"/>
</dbReference>
<evidence type="ECO:0008006" key="4">
    <source>
        <dbReference type="Google" id="ProtNLM"/>
    </source>
</evidence>
<evidence type="ECO:0000313" key="3">
    <source>
        <dbReference type="Proteomes" id="UP000306825"/>
    </source>
</evidence>
<keyword evidence="3" id="KW-1185">Reference proteome</keyword>
<name>A0ABX5VAE4_9BACT</name>
<evidence type="ECO:0000313" key="2">
    <source>
        <dbReference type="EMBL" id="QCT94559.1"/>
    </source>
</evidence>
<proteinExistence type="predicted"/>
<accession>A0ABX5VAE4</accession>
<keyword evidence="1" id="KW-0175">Coiled coil</keyword>
<dbReference type="EMBL" id="CP040463">
    <property type="protein sequence ID" value="QCT94559.1"/>
    <property type="molecule type" value="Genomic_DNA"/>
</dbReference>
<protein>
    <recommendedName>
        <fullName evidence="4">HlyD family efflux transporter periplasmic adaptor subunit</fullName>
    </recommendedName>
</protein>
<sequence>MKKVLFFVVAMYLFAFDGKVEPFMEYDIKSAVSGEVVFANKNLEAKNLKNQIIIKVDDYQDKINLENLKINANLLKQQIKNQEEIVKRKKDIYEKYKNLKTKSQTEKDLKFFDYIGSYNQLLSLKTQYENTLANIKKLQDTINKKSIKVSGYLYKLFTQKGDYLAPGKLVAKVYDVSKQKIDIYVPIDFKFDRKDVYINGKKSNFKIYKKWKVTDENYVTSYKVELVGNGLKFGDIVKVDLK</sequence>
<reference evidence="2 3" key="1">
    <citation type="submission" date="2019-05" db="EMBL/GenBank/DDBJ databases">
        <title>A comparative analysis of the Nautiliaceae.</title>
        <authorList>
            <person name="Grosche A."/>
            <person name="Smedile F."/>
            <person name="Vetriani C."/>
        </authorList>
    </citation>
    <scope>NUCLEOTIDE SEQUENCE [LARGE SCALE GENOMIC DNA]</scope>
    <source>
        <strain evidence="2 3">TB-2</strain>
    </source>
</reference>
<organism evidence="2 3">
    <name type="scientific">Caminibacter mediatlanticus TB-2</name>
    <dbReference type="NCBI Taxonomy" id="391592"/>
    <lineage>
        <taxon>Bacteria</taxon>
        <taxon>Pseudomonadati</taxon>
        <taxon>Campylobacterota</taxon>
        <taxon>Epsilonproteobacteria</taxon>
        <taxon>Nautiliales</taxon>
        <taxon>Nautiliaceae</taxon>
        <taxon>Caminibacter</taxon>
    </lineage>
</organism>
<dbReference type="Proteomes" id="UP000306825">
    <property type="component" value="Chromosome"/>
</dbReference>